<organism evidence="9 10">
    <name type="scientific">Marinobacter daqiaonensis</name>
    <dbReference type="NCBI Taxonomy" id="650891"/>
    <lineage>
        <taxon>Bacteria</taxon>
        <taxon>Pseudomonadati</taxon>
        <taxon>Pseudomonadota</taxon>
        <taxon>Gammaproteobacteria</taxon>
        <taxon>Pseudomonadales</taxon>
        <taxon>Marinobacteraceae</taxon>
        <taxon>Marinobacter</taxon>
    </lineage>
</organism>
<dbReference type="GO" id="GO:0160136">
    <property type="term" value="F:16S rRNA pseudouridine(516) synthase activity"/>
    <property type="evidence" value="ECO:0007669"/>
    <property type="project" value="UniProtKB-EC"/>
</dbReference>
<evidence type="ECO:0000256" key="3">
    <source>
        <dbReference type="ARBA" id="ARBA00023235"/>
    </source>
</evidence>
<dbReference type="Gene3D" id="3.10.290.10">
    <property type="entry name" value="RNA-binding S4 domain"/>
    <property type="match status" value="1"/>
</dbReference>
<dbReference type="InterPro" id="IPR020094">
    <property type="entry name" value="TruA/RsuA/RluB/E/F_N"/>
</dbReference>
<accession>A0A1I6JRD3</accession>
<comment type="function">
    <text evidence="5">Responsible for synthesis of pseudouridine from uracil-516 in 16S ribosomal RNA.</text>
</comment>
<dbReference type="Pfam" id="PF01479">
    <property type="entry name" value="S4"/>
    <property type="match status" value="1"/>
</dbReference>
<dbReference type="InterPro" id="IPR020103">
    <property type="entry name" value="PsdUridine_synth_cat_dom_sf"/>
</dbReference>
<dbReference type="OrthoDB" id="9807213at2"/>
<dbReference type="STRING" id="650891.SAMN05216203_3187"/>
<dbReference type="Gene3D" id="3.30.70.1560">
    <property type="entry name" value="Alpha-L RNA-binding motif"/>
    <property type="match status" value="1"/>
</dbReference>
<dbReference type="InterPro" id="IPR018496">
    <property type="entry name" value="PsdUridine_synth_RsuA/RluB_CS"/>
</dbReference>
<dbReference type="PANTHER" id="PTHR47683:SF4">
    <property type="entry name" value="PSEUDOURIDINE SYNTHASE"/>
    <property type="match status" value="1"/>
</dbReference>
<protein>
    <recommendedName>
        <fullName evidence="7">Pseudouridine synthase</fullName>
        <ecNumber evidence="7">5.4.99.-</ecNumber>
    </recommendedName>
</protein>
<dbReference type="RefSeq" id="WP_092015436.1">
    <property type="nucleotide sequence ID" value="NZ_FOYW01000003.1"/>
</dbReference>
<evidence type="ECO:0000313" key="9">
    <source>
        <dbReference type="EMBL" id="SFR81527.1"/>
    </source>
</evidence>
<evidence type="ECO:0000313" key="10">
    <source>
        <dbReference type="Proteomes" id="UP000198644"/>
    </source>
</evidence>
<dbReference type="SUPFAM" id="SSF55120">
    <property type="entry name" value="Pseudouridine synthase"/>
    <property type="match status" value="1"/>
</dbReference>
<dbReference type="PROSITE" id="PS01149">
    <property type="entry name" value="PSI_RSU"/>
    <property type="match status" value="1"/>
</dbReference>
<evidence type="ECO:0000256" key="4">
    <source>
        <dbReference type="ARBA" id="ARBA00036749"/>
    </source>
</evidence>
<evidence type="ECO:0000256" key="5">
    <source>
        <dbReference type="ARBA" id="ARBA00037590"/>
    </source>
</evidence>
<proteinExistence type="inferred from homology"/>
<dbReference type="SMART" id="SM00363">
    <property type="entry name" value="S4"/>
    <property type="match status" value="1"/>
</dbReference>
<dbReference type="GO" id="GO:0005829">
    <property type="term" value="C:cytosol"/>
    <property type="evidence" value="ECO:0007669"/>
    <property type="project" value="UniProtKB-ARBA"/>
</dbReference>
<evidence type="ECO:0000259" key="8">
    <source>
        <dbReference type="SMART" id="SM00363"/>
    </source>
</evidence>
<keyword evidence="3 7" id="KW-0413">Isomerase</keyword>
<dbReference type="Pfam" id="PF00849">
    <property type="entry name" value="PseudoU_synth_2"/>
    <property type="match status" value="1"/>
</dbReference>
<dbReference type="CDD" id="cd00165">
    <property type="entry name" value="S4"/>
    <property type="match status" value="1"/>
</dbReference>
<dbReference type="PANTHER" id="PTHR47683">
    <property type="entry name" value="PSEUDOURIDINE SYNTHASE FAMILY PROTEIN-RELATED"/>
    <property type="match status" value="1"/>
</dbReference>
<dbReference type="EC" id="5.4.99.-" evidence="7"/>
<dbReference type="EMBL" id="FOYW01000003">
    <property type="protein sequence ID" value="SFR81527.1"/>
    <property type="molecule type" value="Genomic_DNA"/>
</dbReference>
<reference evidence="9 10" key="1">
    <citation type="submission" date="2016-10" db="EMBL/GenBank/DDBJ databases">
        <authorList>
            <person name="de Groot N.N."/>
        </authorList>
    </citation>
    <scope>NUCLEOTIDE SEQUENCE [LARGE SCALE GENOMIC DNA]</scope>
    <source>
        <strain evidence="9 10">CGMCC 1.9167</strain>
    </source>
</reference>
<feature type="domain" description="RNA-binding S4" evidence="8">
    <location>
        <begin position="1"/>
        <end position="62"/>
    </location>
</feature>
<evidence type="ECO:0000256" key="6">
    <source>
        <dbReference type="PROSITE-ProRule" id="PRU00182"/>
    </source>
</evidence>
<gene>
    <name evidence="9" type="ORF">SAMN05216203_3187</name>
</gene>
<evidence type="ECO:0000256" key="1">
    <source>
        <dbReference type="ARBA" id="ARBA00008348"/>
    </source>
</evidence>
<dbReference type="SUPFAM" id="SSF55174">
    <property type="entry name" value="Alpha-L RNA-binding motif"/>
    <property type="match status" value="1"/>
</dbReference>
<dbReference type="Gene3D" id="3.30.70.580">
    <property type="entry name" value="Pseudouridine synthase I, catalytic domain, N-terminal subdomain"/>
    <property type="match status" value="1"/>
</dbReference>
<comment type="similarity">
    <text evidence="1 7">Belongs to the pseudouridine synthase RsuA family.</text>
</comment>
<keyword evidence="10" id="KW-1185">Reference proteome</keyword>
<name>A0A1I6JRD3_9GAMM</name>
<comment type="catalytic activity">
    <reaction evidence="4">
        <text>uridine(516) in 16S rRNA = pseudouridine(516) in 16S rRNA</text>
        <dbReference type="Rhea" id="RHEA:38867"/>
        <dbReference type="Rhea" id="RHEA-COMP:10089"/>
        <dbReference type="Rhea" id="RHEA-COMP:10090"/>
        <dbReference type="ChEBI" id="CHEBI:65314"/>
        <dbReference type="ChEBI" id="CHEBI:65315"/>
        <dbReference type="EC" id="5.4.99.19"/>
    </reaction>
</comment>
<dbReference type="NCBIfam" id="TIGR00093">
    <property type="entry name" value="pseudouridine synthase"/>
    <property type="match status" value="1"/>
</dbReference>
<dbReference type="GO" id="GO:0000455">
    <property type="term" value="P:enzyme-directed rRNA pseudouridine synthesis"/>
    <property type="evidence" value="ECO:0007669"/>
    <property type="project" value="UniProtKB-ARBA"/>
</dbReference>
<evidence type="ECO:0000256" key="2">
    <source>
        <dbReference type="ARBA" id="ARBA00022884"/>
    </source>
</evidence>
<dbReference type="InterPro" id="IPR002942">
    <property type="entry name" value="S4_RNA-bd"/>
</dbReference>
<dbReference type="CDD" id="cd02553">
    <property type="entry name" value="PseudoU_synth_RsuA"/>
    <property type="match status" value="1"/>
</dbReference>
<sequence>MRLDGYLCQCTDLSRKDARRAISAGRVRVNGKAVRKASASLPAAAEVTLDSTPVSPPGELYLMLHKPPGVLSATTDAAQPVVTDLLPEDIGRRVHPAGRLDLDTTGLLLLTSDGQWSHRITSPRHRCPKTYRVTLAEPLRGDAAGVLESGVMLAGESTPTRPATVTQLDSRVIDLTISEGRYHQVKRMLAAVGNHVTALHRHRIGSVVLDPALAPGEFRHLTGDEIRQLAKTD</sequence>
<dbReference type="FunFam" id="3.30.70.1560:FF:000001">
    <property type="entry name" value="Pseudouridine synthase"/>
    <property type="match status" value="1"/>
</dbReference>
<dbReference type="InterPro" id="IPR000748">
    <property type="entry name" value="PsdUridine_synth_RsuA/RluB/E/F"/>
</dbReference>
<dbReference type="Proteomes" id="UP000198644">
    <property type="component" value="Unassembled WGS sequence"/>
</dbReference>
<keyword evidence="2 6" id="KW-0694">RNA-binding</keyword>
<dbReference type="InterPro" id="IPR006145">
    <property type="entry name" value="PsdUridine_synth_RsuA/RluA"/>
</dbReference>
<evidence type="ECO:0000256" key="7">
    <source>
        <dbReference type="RuleBase" id="RU003887"/>
    </source>
</evidence>
<dbReference type="InterPro" id="IPR042092">
    <property type="entry name" value="PsdUridine_s_RsuA/RluB/E/F_cat"/>
</dbReference>
<dbReference type="InterPro" id="IPR050343">
    <property type="entry name" value="RsuA_PseudoU_synthase"/>
</dbReference>
<dbReference type="GO" id="GO:0003723">
    <property type="term" value="F:RNA binding"/>
    <property type="evidence" value="ECO:0007669"/>
    <property type="project" value="UniProtKB-KW"/>
</dbReference>
<dbReference type="AlphaFoldDB" id="A0A1I6JRD3"/>
<dbReference type="PROSITE" id="PS50889">
    <property type="entry name" value="S4"/>
    <property type="match status" value="1"/>
</dbReference>
<dbReference type="InterPro" id="IPR036986">
    <property type="entry name" value="S4_RNA-bd_sf"/>
</dbReference>